<dbReference type="GO" id="GO:0005544">
    <property type="term" value="F:calcium-dependent phospholipid binding"/>
    <property type="evidence" value="ECO:0007669"/>
    <property type="project" value="InterPro"/>
</dbReference>
<dbReference type="InterPro" id="IPR035892">
    <property type="entry name" value="C2_domain_sf"/>
</dbReference>
<dbReference type="EMBL" id="JACDTQ010001436">
    <property type="protein sequence ID" value="KAF5922529.1"/>
    <property type="molecule type" value="Genomic_DNA"/>
</dbReference>
<protein>
    <recommendedName>
        <fullName evidence="2">C2 domain-containing protein</fullName>
    </recommendedName>
</protein>
<dbReference type="SUPFAM" id="SSF49562">
    <property type="entry name" value="C2 domain (Calcium/lipid-binding domain, CaLB)"/>
    <property type="match status" value="1"/>
</dbReference>
<comment type="caution">
    <text evidence="3">The sequence shown here is derived from an EMBL/GenBank/DDBJ whole genome shotgun (WGS) entry which is preliminary data.</text>
</comment>
<organism evidence="3 4">
    <name type="scientific">Diceros bicornis minor</name>
    <name type="common">South-central black rhinoceros</name>
    <dbReference type="NCBI Taxonomy" id="77932"/>
    <lineage>
        <taxon>Eukaryota</taxon>
        <taxon>Metazoa</taxon>
        <taxon>Chordata</taxon>
        <taxon>Craniata</taxon>
        <taxon>Vertebrata</taxon>
        <taxon>Euteleostomi</taxon>
        <taxon>Mammalia</taxon>
        <taxon>Eutheria</taxon>
        <taxon>Laurasiatheria</taxon>
        <taxon>Perissodactyla</taxon>
        <taxon>Rhinocerotidae</taxon>
        <taxon>Diceros</taxon>
    </lineage>
</organism>
<proteinExistence type="predicted"/>
<evidence type="ECO:0000313" key="4">
    <source>
        <dbReference type="Proteomes" id="UP000551758"/>
    </source>
</evidence>
<dbReference type="InterPro" id="IPR000008">
    <property type="entry name" value="C2_dom"/>
</dbReference>
<feature type="compositionally biased region" description="Basic and acidic residues" evidence="1">
    <location>
        <begin position="91"/>
        <end position="107"/>
    </location>
</feature>
<gene>
    <name evidence="3" type="ORF">HPG69_008289</name>
</gene>
<dbReference type="AlphaFoldDB" id="A0A7J7F3A3"/>
<dbReference type="GO" id="GO:0071277">
    <property type="term" value="P:cellular response to calcium ion"/>
    <property type="evidence" value="ECO:0007669"/>
    <property type="project" value="TreeGrafter"/>
</dbReference>
<dbReference type="Gene3D" id="2.60.40.150">
    <property type="entry name" value="C2 domain"/>
    <property type="match status" value="1"/>
</dbReference>
<evidence type="ECO:0000313" key="3">
    <source>
        <dbReference type="EMBL" id="KAF5922529.1"/>
    </source>
</evidence>
<evidence type="ECO:0000259" key="2">
    <source>
        <dbReference type="PROSITE" id="PS50004"/>
    </source>
</evidence>
<name>A0A7J7F3A3_DICBM</name>
<dbReference type="PROSITE" id="PS50004">
    <property type="entry name" value="C2"/>
    <property type="match status" value="1"/>
</dbReference>
<keyword evidence="4" id="KW-1185">Reference proteome</keyword>
<reference evidence="3 4" key="1">
    <citation type="journal article" date="2020" name="Mol. Biol. Evol.">
        <title>Interspecific Gene Flow and the Evolution of Specialization in Black and White Rhinoceros.</title>
        <authorList>
            <person name="Moodley Y."/>
            <person name="Westbury M.V."/>
            <person name="Russo I.M."/>
            <person name="Gopalakrishnan S."/>
            <person name="Rakotoarivelo A."/>
            <person name="Olsen R.A."/>
            <person name="Prost S."/>
            <person name="Tunstall T."/>
            <person name="Ryder O.A."/>
            <person name="Dalen L."/>
            <person name="Bruford M.W."/>
        </authorList>
    </citation>
    <scope>NUCLEOTIDE SEQUENCE [LARGE SCALE GENOMIC DNA]</scope>
    <source>
        <strain evidence="3">SBR-YM</strain>
        <tissue evidence="3">Skin</tissue>
    </source>
</reference>
<dbReference type="InterPro" id="IPR045052">
    <property type="entry name" value="Copine"/>
</dbReference>
<dbReference type="GO" id="GO:0005886">
    <property type="term" value="C:plasma membrane"/>
    <property type="evidence" value="ECO:0007669"/>
    <property type="project" value="TreeGrafter"/>
</dbReference>
<evidence type="ECO:0000256" key="1">
    <source>
        <dbReference type="SAM" id="MobiDB-lite"/>
    </source>
</evidence>
<dbReference type="PANTHER" id="PTHR10857:SF112">
    <property type="entry name" value="COPINE-9"/>
    <property type="match status" value="1"/>
</dbReference>
<dbReference type="PANTHER" id="PTHR10857">
    <property type="entry name" value="COPINE"/>
    <property type="match status" value="1"/>
</dbReference>
<dbReference type="Proteomes" id="UP000551758">
    <property type="component" value="Unassembled WGS sequence"/>
</dbReference>
<accession>A0A7J7F3A3</accession>
<dbReference type="CDD" id="cd04048">
    <property type="entry name" value="C2A_Copine"/>
    <property type="match status" value="1"/>
</dbReference>
<dbReference type="Pfam" id="PF00168">
    <property type="entry name" value="C2"/>
    <property type="match status" value="1"/>
</dbReference>
<feature type="domain" description="C2" evidence="2">
    <location>
        <begin position="46"/>
        <end position="208"/>
    </location>
</feature>
<feature type="region of interest" description="Disordered" evidence="1">
    <location>
        <begin position="88"/>
        <end position="129"/>
    </location>
</feature>
<sequence>MGCGGPVGSGPPEDKVLEANPLSWALGDSLDAHASSPQRHGSWAEISGAVQDADNADPGWVNLLDLDTFSKSDPSRRRPGREWVPGVRARLTGEEGSRASQEWREVSPRALSQPRAAPGNHLPPCRPRADSPTPIQFGRTEVINNTLNPDFVRKFVLDYFFEEKQNLRFDVYNVDSKTNISKPDFLGQAFLALGEVIGGQGSRVERPLTGVPGKKCGTILLIAEELSNCRVSKGHMLDPGGSFLSPNSL</sequence>